<dbReference type="KEGG" id="dci:103513758"/>
<sequence length="725" mass="83594">MNLRRMRAFGKFSPADKLTTIMPCKVLFVLNLFLFLLQCVRADILCQTLGCLKSAEDIKANMDPGVQPCDNFYKFACGNFLKTSVIPPDRASVSTFSKIEDRLSSQIKTVLEEPQSASGPHIFNLMKKFYATCMDEDTLDKLGVQPMKVIIEQLGGLPVVDGDRWDSSRFSWINTTYKLRDLGFNHNLLINIGAGPDFKNSTRRRLLIDQVDLKPLEDFLREGWRNKNVRAYHSYMVKTAVLFGAPVSRAFRELKDSIDFEITMTKFIVPDQELRNLSYLYNLMSVHTLNKYYPSIPWLEFLNRIIGPKISIDSEELVMVTQPKYMSSIERLVQITPKRILANYMLMQTVLSSSAYLCKSARRPYHDFKYVLTGVNSTRIRSQRCVDEVAEKFSLAVGSLYVRHFFDRTSKENALELVNNLRQEMDYILQNVSWMDPQTKKNALEKSKVLKVHIGYPDELLDDDKIDLHYKDLRIVPGDLLTSVLNLYKKSVDYAYTQLHEPINKTSWKEFGSVATVNAFNHIDKNAIEFPAGILQEPYFAADRPCFLNYGAIGTVIGHEITHTFDDEGSQYDKFGNVMNWWDDESKMRYNEKASCIIKQYSNYVIEDIGFRINGITTQGENIADNGGVKESYRAYLECAKQKNAEYKLPGLENFSDKQMFWISFANVWCTKYRKEAMELLFKNDDHPPAEIRVNGPLSNSYDFARDFQCYSGSKMNPKHKCEVW</sequence>
<keyword evidence="11" id="KW-1185">Reference proteome</keyword>
<evidence type="ECO:0000259" key="10">
    <source>
        <dbReference type="Pfam" id="PF05649"/>
    </source>
</evidence>
<organism evidence="11 12">
    <name type="scientific">Diaphorina citri</name>
    <name type="common">Asian citrus psyllid</name>
    <dbReference type="NCBI Taxonomy" id="121845"/>
    <lineage>
        <taxon>Eukaryota</taxon>
        <taxon>Metazoa</taxon>
        <taxon>Ecdysozoa</taxon>
        <taxon>Arthropoda</taxon>
        <taxon>Hexapoda</taxon>
        <taxon>Insecta</taxon>
        <taxon>Pterygota</taxon>
        <taxon>Neoptera</taxon>
        <taxon>Paraneoptera</taxon>
        <taxon>Hemiptera</taxon>
        <taxon>Sternorrhyncha</taxon>
        <taxon>Psylloidea</taxon>
        <taxon>Psyllidae</taxon>
        <taxon>Diaphorininae</taxon>
        <taxon>Diaphorina</taxon>
    </lineage>
</organism>
<feature type="domain" description="Peptidase M13 C-terminal" evidence="9">
    <location>
        <begin position="518"/>
        <end position="724"/>
    </location>
</feature>
<evidence type="ECO:0000256" key="4">
    <source>
        <dbReference type="ARBA" id="ARBA00022670"/>
    </source>
</evidence>
<dbReference type="AlphaFoldDB" id="A0A1S3D922"/>
<dbReference type="Gene3D" id="3.40.390.10">
    <property type="entry name" value="Collagenase (Catalytic Domain)"/>
    <property type="match status" value="1"/>
</dbReference>
<keyword evidence="8" id="KW-0482">Metalloprotease</keyword>
<keyword evidence="5" id="KW-0479">Metal-binding</keyword>
<dbReference type="PROSITE" id="PS51885">
    <property type="entry name" value="NEPRILYSIN"/>
    <property type="match status" value="1"/>
</dbReference>
<keyword evidence="7" id="KW-0862">Zinc</keyword>
<name>A0A1S3D922_DIACI</name>
<dbReference type="InterPro" id="IPR018497">
    <property type="entry name" value="Peptidase_M13_C"/>
</dbReference>
<reference evidence="12" key="1">
    <citation type="submission" date="2025-08" db="UniProtKB">
        <authorList>
            <consortium name="RefSeq"/>
        </authorList>
    </citation>
    <scope>IDENTIFICATION</scope>
</reference>
<evidence type="ECO:0000256" key="6">
    <source>
        <dbReference type="ARBA" id="ARBA00022801"/>
    </source>
</evidence>
<evidence type="ECO:0000256" key="8">
    <source>
        <dbReference type="ARBA" id="ARBA00023049"/>
    </source>
</evidence>
<evidence type="ECO:0000313" key="11">
    <source>
        <dbReference type="Proteomes" id="UP000079169"/>
    </source>
</evidence>
<evidence type="ECO:0000256" key="7">
    <source>
        <dbReference type="ARBA" id="ARBA00022833"/>
    </source>
</evidence>
<dbReference type="Gene3D" id="1.10.1380.10">
    <property type="entry name" value="Neutral endopeptidase , domain2"/>
    <property type="match status" value="1"/>
</dbReference>
<dbReference type="Pfam" id="PF01431">
    <property type="entry name" value="Peptidase_M13"/>
    <property type="match status" value="1"/>
</dbReference>
<dbReference type="RefSeq" id="XP_008476829.2">
    <property type="nucleotide sequence ID" value="XM_008478607.3"/>
</dbReference>
<comment type="subcellular location">
    <subcellularLocation>
        <location evidence="2">Cell membrane</location>
        <topology evidence="2">Single-pass type II membrane protein</topology>
    </subcellularLocation>
</comment>
<evidence type="ECO:0000256" key="2">
    <source>
        <dbReference type="ARBA" id="ARBA00004401"/>
    </source>
</evidence>
<dbReference type="InterPro" id="IPR042089">
    <property type="entry name" value="Peptidase_M13_dom_2"/>
</dbReference>
<dbReference type="PRINTS" id="PR00786">
    <property type="entry name" value="NEPRILYSIN"/>
</dbReference>
<dbReference type="SUPFAM" id="SSF55486">
    <property type="entry name" value="Metalloproteases ('zincins'), catalytic domain"/>
    <property type="match status" value="1"/>
</dbReference>
<comment type="similarity">
    <text evidence="3">Belongs to the peptidase M13 family.</text>
</comment>
<accession>A0A1S3D922</accession>
<dbReference type="InterPro" id="IPR008753">
    <property type="entry name" value="Peptidase_M13_N"/>
</dbReference>
<dbReference type="GO" id="GO:0046872">
    <property type="term" value="F:metal ion binding"/>
    <property type="evidence" value="ECO:0007669"/>
    <property type="project" value="UniProtKB-KW"/>
</dbReference>
<dbReference type="Proteomes" id="UP000079169">
    <property type="component" value="Unplaced"/>
</dbReference>
<dbReference type="GO" id="GO:0005886">
    <property type="term" value="C:plasma membrane"/>
    <property type="evidence" value="ECO:0007669"/>
    <property type="project" value="UniProtKB-SubCell"/>
</dbReference>
<dbReference type="InterPro" id="IPR000718">
    <property type="entry name" value="Peptidase_M13"/>
</dbReference>
<dbReference type="Pfam" id="PF05649">
    <property type="entry name" value="Peptidase_M13_N"/>
    <property type="match status" value="1"/>
</dbReference>
<dbReference type="CDD" id="cd08662">
    <property type="entry name" value="M13"/>
    <property type="match status" value="1"/>
</dbReference>
<dbReference type="InterPro" id="IPR024079">
    <property type="entry name" value="MetalloPept_cat_dom_sf"/>
</dbReference>
<keyword evidence="4" id="KW-0645">Protease</keyword>
<comment type="cofactor">
    <cofactor evidence="1">
        <name>Zn(2+)</name>
        <dbReference type="ChEBI" id="CHEBI:29105"/>
    </cofactor>
</comment>
<feature type="domain" description="Peptidase M13 N-terminal" evidence="10">
    <location>
        <begin position="68"/>
        <end position="457"/>
    </location>
</feature>
<dbReference type="GO" id="GO:0016485">
    <property type="term" value="P:protein processing"/>
    <property type="evidence" value="ECO:0007669"/>
    <property type="project" value="TreeGrafter"/>
</dbReference>
<evidence type="ECO:0000256" key="3">
    <source>
        <dbReference type="ARBA" id="ARBA00007357"/>
    </source>
</evidence>
<evidence type="ECO:0000313" key="12">
    <source>
        <dbReference type="RefSeq" id="XP_008476829.2"/>
    </source>
</evidence>
<evidence type="ECO:0000259" key="9">
    <source>
        <dbReference type="Pfam" id="PF01431"/>
    </source>
</evidence>
<dbReference type="PaxDb" id="121845-A0A1S3D922"/>
<dbReference type="PANTHER" id="PTHR11733">
    <property type="entry name" value="ZINC METALLOPROTEASE FAMILY M13 NEPRILYSIN-RELATED"/>
    <property type="match status" value="1"/>
</dbReference>
<dbReference type="GeneID" id="103513758"/>
<evidence type="ECO:0000256" key="1">
    <source>
        <dbReference type="ARBA" id="ARBA00001947"/>
    </source>
</evidence>
<proteinExistence type="inferred from homology"/>
<evidence type="ECO:0000256" key="5">
    <source>
        <dbReference type="ARBA" id="ARBA00022723"/>
    </source>
</evidence>
<dbReference type="GO" id="GO:0004222">
    <property type="term" value="F:metalloendopeptidase activity"/>
    <property type="evidence" value="ECO:0007669"/>
    <property type="project" value="InterPro"/>
</dbReference>
<gene>
    <name evidence="12" type="primary">LOC103513758</name>
</gene>
<protein>
    <submittedName>
        <fullName evidence="12">Neprilysin-2-like</fullName>
    </submittedName>
</protein>
<dbReference type="PANTHER" id="PTHR11733:SF224">
    <property type="entry name" value="NEPRILYSIN-2"/>
    <property type="match status" value="1"/>
</dbReference>
<keyword evidence="6" id="KW-0378">Hydrolase</keyword>